<dbReference type="Proteomes" id="UP000765509">
    <property type="component" value="Unassembled WGS sequence"/>
</dbReference>
<dbReference type="EMBL" id="AVOT02063261">
    <property type="protein sequence ID" value="MBW0556030.1"/>
    <property type="molecule type" value="Genomic_DNA"/>
</dbReference>
<name>A0A9Q3J692_9BASI</name>
<dbReference type="AlphaFoldDB" id="A0A9Q3J692"/>
<protein>
    <submittedName>
        <fullName evidence="1">Uncharacterized protein</fullName>
    </submittedName>
</protein>
<accession>A0A9Q3J692</accession>
<reference evidence="1" key="1">
    <citation type="submission" date="2021-03" db="EMBL/GenBank/DDBJ databases">
        <title>Draft genome sequence of rust myrtle Austropuccinia psidii MF-1, a brazilian biotype.</title>
        <authorList>
            <person name="Quecine M.C."/>
            <person name="Pachon D.M.R."/>
            <person name="Bonatelli M.L."/>
            <person name="Correr F.H."/>
            <person name="Franceschini L.M."/>
            <person name="Leite T.F."/>
            <person name="Margarido G.R.A."/>
            <person name="Almeida C.A."/>
            <person name="Ferrarezi J.A."/>
            <person name="Labate C.A."/>
        </authorList>
    </citation>
    <scope>NUCLEOTIDE SEQUENCE</scope>
    <source>
        <strain evidence="1">MF-1</strain>
    </source>
</reference>
<gene>
    <name evidence="1" type="ORF">O181_095745</name>
</gene>
<evidence type="ECO:0000313" key="1">
    <source>
        <dbReference type="EMBL" id="MBW0556030.1"/>
    </source>
</evidence>
<proteinExistence type="predicted"/>
<keyword evidence="2" id="KW-1185">Reference proteome</keyword>
<organism evidence="1 2">
    <name type="scientific">Austropuccinia psidii MF-1</name>
    <dbReference type="NCBI Taxonomy" id="1389203"/>
    <lineage>
        <taxon>Eukaryota</taxon>
        <taxon>Fungi</taxon>
        <taxon>Dikarya</taxon>
        <taxon>Basidiomycota</taxon>
        <taxon>Pucciniomycotina</taxon>
        <taxon>Pucciniomycetes</taxon>
        <taxon>Pucciniales</taxon>
        <taxon>Sphaerophragmiaceae</taxon>
        <taxon>Austropuccinia</taxon>
    </lineage>
</organism>
<sequence length="91" mass="10223">MKKKTSITGGFIEEGKVIILTNYKSTKTEEVVKLPEPTKQKLNTPAQGKEADKKAVIKLPKMEVKKSSIEEEGSIIEKGMKKFMEQKINLT</sequence>
<evidence type="ECO:0000313" key="2">
    <source>
        <dbReference type="Proteomes" id="UP000765509"/>
    </source>
</evidence>
<comment type="caution">
    <text evidence="1">The sequence shown here is derived from an EMBL/GenBank/DDBJ whole genome shotgun (WGS) entry which is preliminary data.</text>
</comment>